<dbReference type="RefSeq" id="WP_068135091.1">
    <property type="nucleotide sequence ID" value="NZ_CP042914.1"/>
</dbReference>
<keyword evidence="3" id="KW-1185">Reference proteome</keyword>
<accession>A0A5B9R5N1</accession>
<protein>
    <submittedName>
        <fullName evidence="2">Periplasmic protein</fullName>
    </submittedName>
</protein>
<dbReference type="EMBL" id="CP042914">
    <property type="protein sequence ID" value="QEG41533.1"/>
    <property type="molecule type" value="Genomic_DNA"/>
</dbReference>
<proteinExistence type="predicted"/>
<reference evidence="2 3" key="1">
    <citation type="submission" date="2019-08" db="EMBL/GenBank/DDBJ databases">
        <title>Deep-cultivation of Planctomycetes and their phenomic and genomic characterization uncovers novel biology.</title>
        <authorList>
            <person name="Wiegand S."/>
            <person name="Jogler M."/>
            <person name="Boedeker C."/>
            <person name="Pinto D."/>
            <person name="Vollmers J."/>
            <person name="Rivas-Marin E."/>
            <person name="Kohn T."/>
            <person name="Peeters S.H."/>
            <person name="Heuer A."/>
            <person name="Rast P."/>
            <person name="Oberbeckmann S."/>
            <person name="Bunk B."/>
            <person name="Jeske O."/>
            <person name="Meyerdierks A."/>
            <person name="Storesund J.E."/>
            <person name="Kallscheuer N."/>
            <person name="Luecker S."/>
            <person name="Lage O.M."/>
            <person name="Pohl T."/>
            <person name="Merkel B.J."/>
            <person name="Hornburger P."/>
            <person name="Mueller R.-W."/>
            <person name="Bruemmer F."/>
            <person name="Labrenz M."/>
            <person name="Spormann A.M."/>
            <person name="Op den Camp H."/>
            <person name="Overmann J."/>
            <person name="Amann R."/>
            <person name="Jetten M.S.M."/>
            <person name="Mascher T."/>
            <person name="Medema M.H."/>
            <person name="Devos D.P."/>
            <person name="Kaster A.-K."/>
            <person name="Ovreas L."/>
            <person name="Rohde M."/>
            <person name="Galperin M.Y."/>
            <person name="Jogler C."/>
        </authorList>
    </citation>
    <scope>NUCLEOTIDE SEQUENCE [LARGE SCALE GENOMIC DNA]</scope>
    <source>
        <strain evidence="2 3">UC8</strain>
    </source>
</reference>
<evidence type="ECO:0000313" key="3">
    <source>
        <dbReference type="Proteomes" id="UP000325286"/>
    </source>
</evidence>
<dbReference type="Gene3D" id="3.30.1340.30">
    <property type="match status" value="1"/>
</dbReference>
<evidence type="ECO:0000259" key="1">
    <source>
        <dbReference type="PROSITE" id="PS50914"/>
    </source>
</evidence>
<name>A0A5B9R5N1_9BACT</name>
<dbReference type="Pfam" id="PF04972">
    <property type="entry name" value="BON"/>
    <property type="match status" value="1"/>
</dbReference>
<dbReference type="KEGG" id="rul:UC8_35570"/>
<sequence>MPQLSLDECVSASLLRVCGADVVRDVRCESHEGKVTLTGSVSNREDLAMCGTVARTVPNVRSVDNQLTVADEA</sequence>
<gene>
    <name evidence="2" type="ORF">UC8_35570</name>
</gene>
<dbReference type="InterPro" id="IPR007055">
    <property type="entry name" value="BON_dom"/>
</dbReference>
<dbReference type="AlphaFoldDB" id="A0A5B9R5N1"/>
<evidence type="ECO:0000313" key="2">
    <source>
        <dbReference type="EMBL" id="QEG41533.1"/>
    </source>
</evidence>
<organism evidence="2 3">
    <name type="scientific">Roseimaritima ulvae</name>
    <dbReference type="NCBI Taxonomy" id="980254"/>
    <lineage>
        <taxon>Bacteria</taxon>
        <taxon>Pseudomonadati</taxon>
        <taxon>Planctomycetota</taxon>
        <taxon>Planctomycetia</taxon>
        <taxon>Pirellulales</taxon>
        <taxon>Pirellulaceae</taxon>
        <taxon>Roseimaritima</taxon>
    </lineage>
</organism>
<dbReference type="Proteomes" id="UP000325286">
    <property type="component" value="Chromosome"/>
</dbReference>
<dbReference type="PROSITE" id="PS50914">
    <property type="entry name" value="BON"/>
    <property type="match status" value="1"/>
</dbReference>
<feature type="domain" description="BON" evidence="1">
    <location>
        <begin position="2"/>
        <end position="71"/>
    </location>
</feature>